<evidence type="ECO:0000313" key="3">
    <source>
        <dbReference type="Proteomes" id="UP000014480"/>
    </source>
</evidence>
<name>A0A484FMD0_COLOR</name>
<feature type="coiled-coil region" evidence="1">
    <location>
        <begin position="130"/>
        <end position="164"/>
    </location>
</feature>
<dbReference type="Proteomes" id="UP000014480">
    <property type="component" value="Unassembled WGS sequence"/>
</dbReference>
<dbReference type="AlphaFoldDB" id="A0A484FMD0"/>
<protein>
    <submittedName>
        <fullName evidence="2">Uncharacterized protein</fullName>
    </submittedName>
</protein>
<gene>
    <name evidence="2" type="ORF">Cob_v008149</name>
</gene>
<accession>A0A484FMD0</accession>
<evidence type="ECO:0000313" key="2">
    <source>
        <dbReference type="EMBL" id="TDZ19038.1"/>
    </source>
</evidence>
<dbReference type="Gene3D" id="1.20.5.170">
    <property type="match status" value="1"/>
</dbReference>
<sequence>MNNLAQPDKTNITIDTTVPSSGEATADIATVFMTGTQNPSLDLARATLEKCHNDILHLSRQNGVSDSDPTYRLLRVLLGLLDAQFLKVEATHHDGNRIREIARVCVIELNQASEKYDFLAQDHLSNKARLVNMGDQLGKVEDKLGKLEDKLGKLEDKLGNLDVKVLKLDGRVSWVEDRLRFV</sequence>
<keyword evidence="3" id="KW-1185">Reference proteome</keyword>
<proteinExistence type="predicted"/>
<reference evidence="3" key="2">
    <citation type="journal article" date="2019" name="Mol. Plant Microbe Interact.">
        <title>Genome sequence resources for four phytopathogenic fungi from the Colletotrichum orbiculare species complex.</title>
        <authorList>
            <person name="Gan P."/>
            <person name="Tsushima A."/>
            <person name="Narusaka M."/>
            <person name="Narusaka Y."/>
            <person name="Takano Y."/>
            <person name="Kubo Y."/>
            <person name="Shirasu K."/>
        </authorList>
    </citation>
    <scope>GENOME REANNOTATION</scope>
    <source>
        <strain evidence="3">104-T / ATCC 96160 / CBS 514.97 / LARS 414 / MAFF 240422</strain>
    </source>
</reference>
<comment type="caution">
    <text evidence="2">The sequence shown here is derived from an EMBL/GenBank/DDBJ whole genome shotgun (WGS) entry which is preliminary data.</text>
</comment>
<organism evidence="2 3">
    <name type="scientific">Colletotrichum orbiculare (strain 104-T / ATCC 96160 / CBS 514.97 / LARS 414 / MAFF 240422)</name>
    <name type="common">Cucumber anthracnose fungus</name>
    <name type="synonym">Colletotrichum lagenarium</name>
    <dbReference type="NCBI Taxonomy" id="1213857"/>
    <lineage>
        <taxon>Eukaryota</taxon>
        <taxon>Fungi</taxon>
        <taxon>Dikarya</taxon>
        <taxon>Ascomycota</taxon>
        <taxon>Pezizomycotina</taxon>
        <taxon>Sordariomycetes</taxon>
        <taxon>Hypocreomycetidae</taxon>
        <taxon>Glomerellales</taxon>
        <taxon>Glomerellaceae</taxon>
        <taxon>Colletotrichum</taxon>
        <taxon>Colletotrichum orbiculare species complex</taxon>
    </lineage>
</organism>
<evidence type="ECO:0000256" key="1">
    <source>
        <dbReference type="SAM" id="Coils"/>
    </source>
</evidence>
<dbReference type="EMBL" id="AMCV02000022">
    <property type="protein sequence ID" value="TDZ19038.1"/>
    <property type="molecule type" value="Genomic_DNA"/>
</dbReference>
<keyword evidence="1" id="KW-0175">Coiled coil</keyword>
<reference evidence="3" key="1">
    <citation type="journal article" date="2013" name="New Phytol.">
        <title>Comparative genomic and transcriptomic analyses reveal the hemibiotrophic stage shift of Colletotrichum fungi.</title>
        <authorList>
            <person name="Gan P."/>
            <person name="Ikeda K."/>
            <person name="Irieda H."/>
            <person name="Narusaka M."/>
            <person name="O'Connell R.J."/>
            <person name="Narusaka Y."/>
            <person name="Takano Y."/>
            <person name="Kubo Y."/>
            <person name="Shirasu K."/>
        </authorList>
    </citation>
    <scope>NUCLEOTIDE SEQUENCE [LARGE SCALE GENOMIC DNA]</scope>
    <source>
        <strain evidence="3">104-T / ATCC 96160 / CBS 514.97 / LARS 414 / MAFF 240422</strain>
    </source>
</reference>